<protein>
    <recommendedName>
        <fullName evidence="3">DUF7343 domain-containing protein</fullName>
    </recommendedName>
</protein>
<feature type="domain" description="DUF7343" evidence="3">
    <location>
        <begin position="79"/>
        <end position="135"/>
    </location>
</feature>
<feature type="coiled-coil region" evidence="1">
    <location>
        <begin position="82"/>
        <end position="127"/>
    </location>
</feature>
<dbReference type="Gene3D" id="1.10.10.10">
    <property type="entry name" value="Winged helix-like DNA-binding domain superfamily/Winged helix DNA-binding domain"/>
    <property type="match status" value="1"/>
</dbReference>
<feature type="transmembrane region" description="Helical" evidence="2">
    <location>
        <begin position="39"/>
        <end position="61"/>
    </location>
</feature>
<organism evidence="4 5">
    <name type="scientific">candidate division MSBL1 archaeon SCGC-AAA382A20</name>
    <dbReference type="NCBI Taxonomy" id="1698280"/>
    <lineage>
        <taxon>Archaea</taxon>
        <taxon>Methanobacteriati</taxon>
        <taxon>Methanobacteriota</taxon>
        <taxon>candidate division MSBL1</taxon>
    </lineage>
</organism>
<dbReference type="Proteomes" id="UP000070263">
    <property type="component" value="Unassembled WGS sequence"/>
</dbReference>
<dbReference type="InterPro" id="IPR036390">
    <property type="entry name" value="WH_DNA-bd_sf"/>
</dbReference>
<evidence type="ECO:0000313" key="4">
    <source>
        <dbReference type="EMBL" id="KXB06590.1"/>
    </source>
</evidence>
<keyword evidence="2" id="KW-1133">Transmembrane helix</keyword>
<dbReference type="Pfam" id="PF24034">
    <property type="entry name" value="DUF7343"/>
    <property type="match status" value="1"/>
</dbReference>
<evidence type="ECO:0000313" key="5">
    <source>
        <dbReference type="Proteomes" id="UP000070263"/>
    </source>
</evidence>
<evidence type="ECO:0000256" key="2">
    <source>
        <dbReference type="SAM" id="Phobius"/>
    </source>
</evidence>
<comment type="caution">
    <text evidence="4">The sequence shown here is derived from an EMBL/GenBank/DDBJ whole genome shotgun (WGS) entry which is preliminary data.</text>
</comment>
<dbReference type="AlphaFoldDB" id="A0A133VJI4"/>
<keyword evidence="2" id="KW-0472">Membrane</keyword>
<dbReference type="SUPFAM" id="SSF46785">
    <property type="entry name" value="Winged helix' DNA-binding domain"/>
    <property type="match status" value="1"/>
</dbReference>
<name>A0A133VJI4_9EURY</name>
<keyword evidence="5" id="KW-1185">Reference proteome</keyword>
<gene>
    <name evidence="4" type="ORF">AKJ51_03405</name>
</gene>
<keyword evidence="1" id="KW-0175">Coiled coil</keyword>
<dbReference type="InterPro" id="IPR055767">
    <property type="entry name" value="DUF7343"/>
</dbReference>
<reference evidence="4 5" key="1">
    <citation type="journal article" date="2016" name="Sci. Rep.">
        <title>Metabolic traits of an uncultured archaeal lineage -MSBL1- from brine pools of the Red Sea.</title>
        <authorList>
            <person name="Mwirichia R."/>
            <person name="Alam I."/>
            <person name="Rashid M."/>
            <person name="Vinu M."/>
            <person name="Ba-Alawi W."/>
            <person name="Anthony Kamau A."/>
            <person name="Kamanda Ngugi D."/>
            <person name="Goker M."/>
            <person name="Klenk H.P."/>
            <person name="Bajic V."/>
            <person name="Stingl U."/>
        </authorList>
    </citation>
    <scope>NUCLEOTIDE SEQUENCE [LARGE SCALE GENOMIC DNA]</scope>
    <source>
        <strain evidence="4">SCGC-AAA382A20</strain>
    </source>
</reference>
<evidence type="ECO:0000256" key="1">
    <source>
        <dbReference type="SAM" id="Coils"/>
    </source>
</evidence>
<dbReference type="PATRIC" id="fig|1698280.3.peg.690"/>
<keyword evidence="2" id="KW-0812">Transmembrane</keyword>
<evidence type="ECO:0000259" key="3">
    <source>
        <dbReference type="Pfam" id="PF24034"/>
    </source>
</evidence>
<accession>A0A133VJI4</accession>
<feature type="transmembrane region" description="Helical" evidence="2">
    <location>
        <begin position="7"/>
        <end position="27"/>
    </location>
</feature>
<sequence>MKFKELANLVLLIIVLQSGVGILLYSLMGGIPGVSFTSVGLSIILLVTVSSVIGVVLYWLVGRYTKERAIKTAIMTMSEDEKKVLREVMKRKETRQDELRNAFGFSKSKLSALLNKLEEKNAIEKTRYKRTNIIRPTEQFQS</sequence>
<dbReference type="InterPro" id="IPR036388">
    <property type="entry name" value="WH-like_DNA-bd_sf"/>
</dbReference>
<proteinExistence type="predicted"/>
<dbReference type="EMBL" id="LHYE01000039">
    <property type="protein sequence ID" value="KXB06590.1"/>
    <property type="molecule type" value="Genomic_DNA"/>
</dbReference>